<dbReference type="GO" id="GO:0006047">
    <property type="term" value="P:UDP-N-acetylglucosamine metabolic process"/>
    <property type="evidence" value="ECO:0007669"/>
    <property type="project" value="InterPro"/>
</dbReference>
<dbReference type="SUPFAM" id="SSF53756">
    <property type="entry name" value="UDP-Glycosyltransferase/glycogen phosphorylase"/>
    <property type="match status" value="1"/>
</dbReference>
<dbReference type="OrthoDB" id="9803238at2"/>
<accession>K2K2B8</accession>
<evidence type="ECO:0000313" key="2">
    <source>
        <dbReference type="EMBL" id="EKE80842.1"/>
    </source>
</evidence>
<evidence type="ECO:0000259" key="1">
    <source>
        <dbReference type="Pfam" id="PF02350"/>
    </source>
</evidence>
<dbReference type="InterPro" id="IPR003331">
    <property type="entry name" value="UDP_GlcNAc_Epimerase_2_dom"/>
</dbReference>
<dbReference type="STRING" id="740709.A10D4_11529"/>
<dbReference type="RefSeq" id="WP_008489677.1">
    <property type="nucleotide sequence ID" value="NZ_AMRG01000016.1"/>
</dbReference>
<comment type="caution">
    <text evidence="2">The sequence shown here is derived from an EMBL/GenBank/DDBJ whole genome shotgun (WGS) entry which is preliminary data.</text>
</comment>
<organism evidence="2 3">
    <name type="scientific">Idiomarina xiamenensis 10-D-4</name>
    <dbReference type="NCBI Taxonomy" id="740709"/>
    <lineage>
        <taxon>Bacteria</taxon>
        <taxon>Pseudomonadati</taxon>
        <taxon>Pseudomonadota</taxon>
        <taxon>Gammaproteobacteria</taxon>
        <taxon>Alteromonadales</taxon>
        <taxon>Idiomarinaceae</taxon>
        <taxon>Idiomarina</taxon>
    </lineage>
</organism>
<proteinExistence type="predicted"/>
<protein>
    <submittedName>
        <fullName evidence="2">UDP-N-acetylglucosamine 2-epimerase</fullName>
    </submittedName>
</protein>
<dbReference type="AlphaFoldDB" id="K2K2B8"/>
<dbReference type="Pfam" id="PF02350">
    <property type="entry name" value="Epimerase_2"/>
    <property type="match status" value="1"/>
</dbReference>
<dbReference type="EMBL" id="AMRG01000016">
    <property type="protein sequence ID" value="EKE80842.1"/>
    <property type="molecule type" value="Genomic_DNA"/>
</dbReference>
<evidence type="ECO:0000313" key="3">
    <source>
        <dbReference type="Proteomes" id="UP000014115"/>
    </source>
</evidence>
<dbReference type="NCBIfam" id="TIGR03568">
    <property type="entry name" value="NeuC_NnaA"/>
    <property type="match status" value="1"/>
</dbReference>
<reference evidence="2 3" key="1">
    <citation type="journal article" date="2012" name="J. Bacteriol.">
        <title>Genome Sequence of Idiomarina xiamenensis Type Strain 10-D-4.</title>
        <authorList>
            <person name="Lai Q."/>
            <person name="Wang L."/>
            <person name="Wang W."/>
            <person name="Shao Z."/>
        </authorList>
    </citation>
    <scope>NUCLEOTIDE SEQUENCE [LARGE SCALE GENOMIC DNA]</scope>
    <source>
        <strain evidence="2 3">10-D-4</strain>
    </source>
</reference>
<dbReference type="eggNOG" id="COG0381">
    <property type="taxonomic scope" value="Bacteria"/>
</dbReference>
<name>K2K2B8_9GAMM</name>
<feature type="domain" description="UDP-N-acetylglucosamine 2-epimerase" evidence="1">
    <location>
        <begin position="25"/>
        <end position="372"/>
    </location>
</feature>
<dbReference type="Proteomes" id="UP000014115">
    <property type="component" value="Unassembled WGS sequence"/>
</dbReference>
<dbReference type="PATRIC" id="fig|740709.3.peg.2330"/>
<dbReference type="Gene3D" id="3.40.50.2000">
    <property type="entry name" value="Glycogen Phosphorylase B"/>
    <property type="match status" value="2"/>
</dbReference>
<dbReference type="InterPro" id="IPR020004">
    <property type="entry name" value="UDP-GlcNAc_Epase"/>
</dbReference>
<dbReference type="PANTHER" id="PTHR43174:SF3">
    <property type="entry name" value="UDP-N-ACETYLGLUCOSAMINE 2-EPIMERASE"/>
    <property type="match status" value="1"/>
</dbReference>
<gene>
    <name evidence="2" type="ORF">A10D4_11529</name>
</gene>
<dbReference type="PANTHER" id="PTHR43174">
    <property type="entry name" value="UDP-N-ACETYLGLUCOSAMINE 2-EPIMERASE"/>
    <property type="match status" value="1"/>
</dbReference>
<keyword evidence="3" id="KW-1185">Reference proteome</keyword>
<dbReference type="GO" id="GO:0004553">
    <property type="term" value="F:hydrolase activity, hydrolyzing O-glycosyl compounds"/>
    <property type="evidence" value="ECO:0007669"/>
    <property type="project" value="InterPro"/>
</dbReference>
<sequence length="385" mass="41496">MTTKRIAVFTGGRADYGLLTPLLRAISAESTLTLQLLASGYHFDSQLGDTQRQISADGFTVSAQIPFQRVADERDVVRSMGAALPALSETLQRLRSEVLVILGDRYEALAAAQAAYFLRIPIAHIHGGEVTAGALDDGIRHAITQLASYHFASNQQHRQRIIAMGKSPQRVFDVGALGVDNVLHTELIERDAFCVHWGLRERPFILATYHPATASTAEQPAAVTAHILDALAAFSDYDVLFTYPNGDAGHQAIIAQLEQAAGRHRDNDQRLCLVPSLGMRHYVNAIRHCALVLGNSSSAIIEVSALRKAVVNVGQRQAGRIAAASVLHCNSDTDSIRQAVEQALSDTHQRLTANCALPYGGGDSAAKICQQLTQPSSIALGFYDG</sequence>
<dbReference type="InterPro" id="IPR029767">
    <property type="entry name" value="WecB-like"/>
</dbReference>